<gene>
    <name evidence="7" type="ORF">JOD64_003910</name>
</gene>
<dbReference type="Proteomes" id="UP000764837">
    <property type="component" value="Unassembled WGS sequence"/>
</dbReference>
<evidence type="ECO:0000256" key="2">
    <source>
        <dbReference type="ARBA" id="ARBA00022603"/>
    </source>
</evidence>
<dbReference type="EC" id="2.1.1.72" evidence="1"/>
<evidence type="ECO:0000256" key="1">
    <source>
        <dbReference type="ARBA" id="ARBA00011900"/>
    </source>
</evidence>
<keyword evidence="8" id="KW-1185">Reference proteome</keyword>
<dbReference type="GO" id="GO:0032259">
    <property type="term" value="P:methylation"/>
    <property type="evidence" value="ECO:0007669"/>
    <property type="project" value="UniProtKB-KW"/>
</dbReference>
<dbReference type="InterPro" id="IPR002052">
    <property type="entry name" value="DNA_methylase_N6_adenine_CS"/>
</dbReference>
<organism evidence="7 8">
    <name type="scientific">Micromonospora luteifusca</name>
    <dbReference type="NCBI Taxonomy" id="709860"/>
    <lineage>
        <taxon>Bacteria</taxon>
        <taxon>Bacillati</taxon>
        <taxon>Actinomycetota</taxon>
        <taxon>Actinomycetes</taxon>
        <taxon>Micromonosporales</taxon>
        <taxon>Micromonosporaceae</taxon>
        <taxon>Micromonospora</taxon>
    </lineage>
</organism>
<dbReference type="Gene3D" id="3.40.50.150">
    <property type="entry name" value="Vaccinia Virus protein VP39"/>
    <property type="match status" value="1"/>
</dbReference>
<accession>A0ABS2LWY1</accession>
<protein>
    <recommendedName>
        <fullName evidence="1">site-specific DNA-methyltransferase (adenine-specific)</fullName>
        <ecNumber evidence="1">2.1.1.72</ecNumber>
    </recommendedName>
</protein>
<keyword evidence="3 7" id="KW-0808">Transferase</keyword>
<dbReference type="GO" id="GO:0009007">
    <property type="term" value="F:site-specific DNA-methyltransferase (adenine-specific) activity"/>
    <property type="evidence" value="ECO:0007669"/>
    <property type="project" value="UniProtKB-EC"/>
</dbReference>
<evidence type="ECO:0000259" key="6">
    <source>
        <dbReference type="Pfam" id="PF07669"/>
    </source>
</evidence>
<dbReference type="RefSeq" id="WP_204943526.1">
    <property type="nucleotide sequence ID" value="NZ_JAFBBP010000001.1"/>
</dbReference>
<keyword evidence="2 7" id="KW-0489">Methyltransferase</keyword>
<sequence>MDDDQQRELAQFFTPRIVAEHMAAQAKIPDQGKFRILDPGAGSGSLIAAIVGRVLQEKVDVSVALTAVEIAPYLHAPLRGTVEDCVDVARRFGVDITFTLVEADFVDWACCQAQQEEELASEDRSYDLVIQNPPYRRISALSPVREQLRRFDIDVPNLYAAFMMLGSSMLADGGQLLSITPRSFANGTHYRDFRRKFTRSMGLERISVFDDRQSLFADLAVLQENVILSAIKGSRPEKVSISVSGGVDGPVRERIVYYSEVIRQGDPELFVHVPVSGLSDRAATVIDGLPCRLSDLGVSVSTGRVVDFRVRDALRFEFDGDAEALIYPGNLQGGRVVWPMQGTRKPQQIVSGPTTAKLLMPAECYVLVKRFSPKEARRRLMASVFQSGDIPGAVVGFENHLNVFHSSGAGLQGSLAAGLSVWINSSILESYFRRFSGHTQVNVADLKNIRYPSFERLTLIGAQVDLDDWPGQGDIDRLVERFLGIKAP</sequence>
<dbReference type="CDD" id="cd02440">
    <property type="entry name" value="AdoMet_MTases"/>
    <property type="match status" value="1"/>
</dbReference>
<evidence type="ECO:0000313" key="7">
    <source>
        <dbReference type="EMBL" id="MBM7492688.1"/>
    </source>
</evidence>
<dbReference type="InterPro" id="IPR050953">
    <property type="entry name" value="N4_N6_ade-DNA_methylase"/>
</dbReference>
<dbReference type="PANTHER" id="PTHR33841">
    <property type="entry name" value="DNA METHYLTRANSFERASE YEEA-RELATED"/>
    <property type="match status" value="1"/>
</dbReference>
<evidence type="ECO:0000256" key="4">
    <source>
        <dbReference type="ARBA" id="ARBA00022691"/>
    </source>
</evidence>
<reference evidence="7 8" key="1">
    <citation type="submission" date="2021-01" db="EMBL/GenBank/DDBJ databases">
        <title>Sequencing the genomes of 1000 actinobacteria strains.</title>
        <authorList>
            <person name="Klenk H.-P."/>
        </authorList>
    </citation>
    <scope>NUCLEOTIDE SEQUENCE [LARGE SCALE GENOMIC DNA]</scope>
    <source>
        <strain evidence="7 8">DSM 100204</strain>
    </source>
</reference>
<dbReference type="SUPFAM" id="SSF53335">
    <property type="entry name" value="S-adenosyl-L-methionine-dependent methyltransferases"/>
    <property type="match status" value="1"/>
</dbReference>
<name>A0ABS2LWY1_9ACTN</name>
<dbReference type="InterPro" id="IPR029063">
    <property type="entry name" value="SAM-dependent_MTases_sf"/>
</dbReference>
<dbReference type="InterPro" id="IPR011639">
    <property type="entry name" value="MethylTrfase_TaqI-like_dom"/>
</dbReference>
<dbReference type="PRINTS" id="PR00507">
    <property type="entry name" value="N12N6MTFRASE"/>
</dbReference>
<comment type="catalytic activity">
    <reaction evidence="5">
        <text>a 2'-deoxyadenosine in DNA + S-adenosyl-L-methionine = an N(6)-methyl-2'-deoxyadenosine in DNA + S-adenosyl-L-homocysteine + H(+)</text>
        <dbReference type="Rhea" id="RHEA:15197"/>
        <dbReference type="Rhea" id="RHEA-COMP:12418"/>
        <dbReference type="Rhea" id="RHEA-COMP:12419"/>
        <dbReference type="ChEBI" id="CHEBI:15378"/>
        <dbReference type="ChEBI" id="CHEBI:57856"/>
        <dbReference type="ChEBI" id="CHEBI:59789"/>
        <dbReference type="ChEBI" id="CHEBI:90615"/>
        <dbReference type="ChEBI" id="CHEBI:90616"/>
        <dbReference type="EC" id="2.1.1.72"/>
    </reaction>
</comment>
<proteinExistence type="predicted"/>
<feature type="domain" description="Type II methyltransferase M.TaqI-like" evidence="6">
    <location>
        <begin position="114"/>
        <end position="213"/>
    </location>
</feature>
<dbReference type="PANTHER" id="PTHR33841:SF1">
    <property type="entry name" value="DNA METHYLTRANSFERASE A"/>
    <property type="match status" value="1"/>
</dbReference>
<dbReference type="Pfam" id="PF07669">
    <property type="entry name" value="Eco57I"/>
    <property type="match status" value="1"/>
</dbReference>
<keyword evidence="4" id="KW-0949">S-adenosyl-L-methionine</keyword>
<evidence type="ECO:0000313" key="8">
    <source>
        <dbReference type="Proteomes" id="UP000764837"/>
    </source>
</evidence>
<evidence type="ECO:0000256" key="5">
    <source>
        <dbReference type="ARBA" id="ARBA00047942"/>
    </source>
</evidence>
<evidence type="ECO:0000256" key="3">
    <source>
        <dbReference type="ARBA" id="ARBA00022679"/>
    </source>
</evidence>
<dbReference type="EMBL" id="JAFBBP010000001">
    <property type="protein sequence ID" value="MBM7492688.1"/>
    <property type="molecule type" value="Genomic_DNA"/>
</dbReference>
<dbReference type="PROSITE" id="PS00092">
    <property type="entry name" value="N6_MTASE"/>
    <property type="match status" value="1"/>
</dbReference>
<comment type="caution">
    <text evidence="7">The sequence shown here is derived from an EMBL/GenBank/DDBJ whole genome shotgun (WGS) entry which is preliminary data.</text>
</comment>